<dbReference type="NCBIfam" id="TIGR00115">
    <property type="entry name" value="tig"/>
    <property type="match status" value="1"/>
</dbReference>
<accession>A0ABT8LEC8</accession>
<dbReference type="Gene3D" id="3.30.70.1050">
    <property type="entry name" value="Trigger factor ribosome-binding domain"/>
    <property type="match status" value="1"/>
</dbReference>
<dbReference type="InterPro" id="IPR036611">
    <property type="entry name" value="Trigger_fac_ribosome-bd_sf"/>
</dbReference>
<dbReference type="EC" id="5.2.1.8" evidence="2"/>
<dbReference type="EMBL" id="JAUJEB010000007">
    <property type="protein sequence ID" value="MDN5216129.1"/>
    <property type="molecule type" value="Genomic_DNA"/>
</dbReference>
<name>A0ABT8LEC8_9BACT</name>
<dbReference type="PANTHER" id="PTHR30560">
    <property type="entry name" value="TRIGGER FACTOR CHAPERONE AND PEPTIDYL-PROLYL CIS/TRANS ISOMERASE"/>
    <property type="match status" value="1"/>
</dbReference>
<keyword evidence="2" id="KW-0413">Isomerase</keyword>
<proteinExistence type="predicted"/>
<gene>
    <name evidence="2" type="primary">tig</name>
    <name evidence="2" type="ORF">QQ020_28915</name>
</gene>
<dbReference type="InterPro" id="IPR027304">
    <property type="entry name" value="Trigger_fact/SurA_dom_sf"/>
</dbReference>
<dbReference type="Pfam" id="PF05697">
    <property type="entry name" value="Trigger_N"/>
    <property type="match status" value="1"/>
</dbReference>
<dbReference type="Proteomes" id="UP001172083">
    <property type="component" value="Unassembled WGS sequence"/>
</dbReference>
<dbReference type="GO" id="GO:0003755">
    <property type="term" value="F:peptidyl-prolyl cis-trans isomerase activity"/>
    <property type="evidence" value="ECO:0007669"/>
    <property type="project" value="UniProtKB-EC"/>
</dbReference>
<sequence length="442" mass="50923">MDITLEKKTLTEGFIKITLKEDDYQPQVEEKIKDYSKKANIKGFRPGKVPFNYIKKLYGKSILVEEINQILSQSLTSYIKDNKINILGEPLPNHDKSKDIDWENQRDFDFEYNIGMVNEFQYDLSSKVKVTAYDISVDDKVINETLDNLKLQYGTMTNPEVSEAGDAFYGTLTQGDFTKDLLLESTQIDKKLAKKFVGLKGGDTIKFDLHKAFSDTHELSHILGMSEDETKAMAGDFEFSIKNINRKIPGEMNQEFFDKIFGKDNVTSEKEFLEKVKSTIGANYEKETLSFLDYSIQNKFVESTKIELPDEFLKKWLMTANEGKITAEDIEKEYDAYIKDLKWSLIKNKIVEDEQIKVEHEDVLEKTREIIRAQFAQSGLGAQFEDSIDAFVDNYLKGENGNNYHKVFQQAQSEKVMACIKEKISVSHKKVDLEKFKKLVSN</sequence>
<keyword evidence="3" id="KW-1185">Reference proteome</keyword>
<protein>
    <submittedName>
        <fullName evidence="2">Trigger factor</fullName>
        <ecNumber evidence="2">5.2.1.8</ecNumber>
    </submittedName>
</protein>
<dbReference type="SUPFAM" id="SSF102735">
    <property type="entry name" value="Trigger factor ribosome-binding domain"/>
    <property type="match status" value="1"/>
</dbReference>
<comment type="caution">
    <text evidence="2">The sequence shown here is derived from an EMBL/GenBank/DDBJ whole genome shotgun (WGS) entry which is preliminary data.</text>
</comment>
<feature type="domain" description="Trigger factor ribosome-binding bacterial" evidence="1">
    <location>
        <begin position="1"/>
        <end position="149"/>
    </location>
</feature>
<dbReference type="InterPro" id="IPR037041">
    <property type="entry name" value="Trigger_fac_C_sf"/>
</dbReference>
<dbReference type="PANTHER" id="PTHR30560:SF3">
    <property type="entry name" value="TRIGGER FACTOR-LIKE PROTEIN TIG, CHLOROPLASTIC"/>
    <property type="match status" value="1"/>
</dbReference>
<dbReference type="InterPro" id="IPR008881">
    <property type="entry name" value="Trigger_fac_ribosome-bd_bac"/>
</dbReference>
<dbReference type="SUPFAM" id="SSF109998">
    <property type="entry name" value="Triger factor/SurA peptide-binding domain-like"/>
    <property type="match status" value="1"/>
</dbReference>
<evidence type="ECO:0000259" key="1">
    <source>
        <dbReference type="Pfam" id="PF05697"/>
    </source>
</evidence>
<reference evidence="2" key="1">
    <citation type="submission" date="2023-06" db="EMBL/GenBank/DDBJ databases">
        <title>Genomic of Agaribacillus aureum.</title>
        <authorList>
            <person name="Wang G."/>
        </authorList>
    </citation>
    <scope>NUCLEOTIDE SEQUENCE</scope>
    <source>
        <strain evidence="2">BMA12</strain>
    </source>
</reference>
<dbReference type="RefSeq" id="WP_346761461.1">
    <property type="nucleotide sequence ID" value="NZ_JAUJEB010000007.1"/>
</dbReference>
<evidence type="ECO:0000313" key="3">
    <source>
        <dbReference type="Proteomes" id="UP001172083"/>
    </source>
</evidence>
<dbReference type="InterPro" id="IPR005215">
    <property type="entry name" value="Trig_fac"/>
</dbReference>
<dbReference type="Gene3D" id="1.10.3120.10">
    <property type="entry name" value="Trigger factor, C-terminal domain"/>
    <property type="match status" value="1"/>
</dbReference>
<organism evidence="2 3">
    <name type="scientific">Agaribacillus aureus</name>
    <dbReference type="NCBI Taxonomy" id="3051825"/>
    <lineage>
        <taxon>Bacteria</taxon>
        <taxon>Pseudomonadati</taxon>
        <taxon>Bacteroidota</taxon>
        <taxon>Cytophagia</taxon>
        <taxon>Cytophagales</taxon>
        <taxon>Splendidivirgaceae</taxon>
        <taxon>Agaribacillus</taxon>
    </lineage>
</organism>
<evidence type="ECO:0000313" key="2">
    <source>
        <dbReference type="EMBL" id="MDN5216129.1"/>
    </source>
</evidence>